<dbReference type="AlphaFoldDB" id="A0A0V8JMI2"/>
<protein>
    <recommendedName>
        <fullName evidence="4">DoxX family protein</fullName>
    </recommendedName>
</protein>
<feature type="transmembrane region" description="Helical" evidence="1">
    <location>
        <begin position="111"/>
        <end position="130"/>
    </location>
</feature>
<evidence type="ECO:0008006" key="4">
    <source>
        <dbReference type="Google" id="ProtNLM"/>
    </source>
</evidence>
<reference evidence="2 3" key="1">
    <citation type="submission" date="2015-11" db="EMBL/GenBank/DDBJ databases">
        <title>Bacillus caseinolyticus sp nov.</title>
        <authorList>
            <person name="Dastager S.G."/>
            <person name="Mawlankar R."/>
        </authorList>
    </citation>
    <scope>NUCLEOTIDE SEQUENCE [LARGE SCALE GENOMIC DNA]</scope>
    <source>
        <strain evidence="2 3">SGD-V-76</strain>
    </source>
</reference>
<name>A0A0V8JMI2_9BACI</name>
<proteinExistence type="predicted"/>
<feature type="transmembrane region" description="Helical" evidence="1">
    <location>
        <begin position="20"/>
        <end position="40"/>
    </location>
</feature>
<dbReference type="RefSeq" id="WP_025911800.1">
    <property type="nucleotide sequence ID" value="NZ_KQ758642.1"/>
</dbReference>
<gene>
    <name evidence="2" type="ORF">AS180_08920</name>
</gene>
<dbReference type="Proteomes" id="UP000053681">
    <property type="component" value="Unassembled WGS sequence"/>
</dbReference>
<evidence type="ECO:0000256" key="1">
    <source>
        <dbReference type="SAM" id="Phobius"/>
    </source>
</evidence>
<evidence type="ECO:0000313" key="2">
    <source>
        <dbReference type="EMBL" id="KSU88261.1"/>
    </source>
</evidence>
<keyword evidence="3" id="KW-1185">Reference proteome</keyword>
<keyword evidence="1" id="KW-1133">Transmembrane helix</keyword>
<feature type="transmembrane region" description="Helical" evidence="1">
    <location>
        <begin position="76"/>
        <end position="99"/>
    </location>
</feature>
<sequence>MKGSKWVSVFRQSIPATFRIFLGVVFLIYGSVKIVFGQFGEPTPEALALNGEGFVMAWRFFGYSKEYEIVIGIGEVVAAILIMIPRTALFGAICYFPIVVNVMMVNYFFDIGVQDLSTVLTLMCLALLLFERKRLIQALFVKEERRV</sequence>
<keyword evidence="1" id="KW-0812">Transmembrane</keyword>
<organism evidence="2 3">
    <name type="scientific">Priestia veravalensis</name>
    <dbReference type="NCBI Taxonomy" id="1414648"/>
    <lineage>
        <taxon>Bacteria</taxon>
        <taxon>Bacillati</taxon>
        <taxon>Bacillota</taxon>
        <taxon>Bacilli</taxon>
        <taxon>Bacillales</taxon>
        <taxon>Bacillaceae</taxon>
        <taxon>Priestia</taxon>
    </lineage>
</organism>
<dbReference type="EMBL" id="LNQP01000026">
    <property type="protein sequence ID" value="KSU88261.1"/>
    <property type="molecule type" value="Genomic_DNA"/>
</dbReference>
<accession>A0A0V8JMI2</accession>
<evidence type="ECO:0000313" key="3">
    <source>
        <dbReference type="Proteomes" id="UP000053681"/>
    </source>
</evidence>
<keyword evidence="1" id="KW-0472">Membrane</keyword>
<comment type="caution">
    <text evidence="2">The sequence shown here is derived from an EMBL/GenBank/DDBJ whole genome shotgun (WGS) entry which is preliminary data.</text>
</comment>